<dbReference type="InterPro" id="IPR029063">
    <property type="entry name" value="SAM-dependent_MTases_sf"/>
</dbReference>
<evidence type="ECO:0000256" key="9">
    <source>
        <dbReference type="RuleBase" id="RU365074"/>
    </source>
</evidence>
<proteinExistence type="inferred from homology"/>
<dbReference type="PANTHER" id="PTHR12787">
    <property type="entry name" value="RIBOSOMAL RNA-PROCESSING PROTEIN 8"/>
    <property type="match status" value="1"/>
</dbReference>
<name>A0A1Y2FGV0_PROLT</name>
<dbReference type="EC" id="2.1.1.-" evidence="9"/>
<evidence type="ECO:0000256" key="5">
    <source>
        <dbReference type="ARBA" id="ARBA00022679"/>
    </source>
</evidence>
<sequence>MRTPTPEPEPVVKKRTKTERPEKKPLARPPRSERDATPPKLVAAQPPPDLHGLGEGKHLTAMQRKMASKLSGARFRWINEKLYTSTGADALALISEQPDMFEAYHAGFREQVKDWPSNPVDVYKGRLEALLNEGKRHVVADLGCGEAKISERIRQLDPKGKVVQVRSFDLLAANDRIEACDIAHLPLKNGTVDIAIFCLALMGTDFVRFLQEAHRVLKPGGQLWVAEIKSRFNDRDGKAFIETLSKLGFTLTQRDDKNKMFISLDFSRGKDKKPTEIAVSSKVGSLLKPCTYKKR</sequence>
<accession>A0A1Y2FGV0</accession>
<dbReference type="GO" id="GO:0016433">
    <property type="term" value="F:rRNA (adenine) methyltransferase activity"/>
    <property type="evidence" value="ECO:0007669"/>
    <property type="project" value="UniProtKB-ARBA"/>
</dbReference>
<keyword evidence="5 9" id="KW-0808">Transferase</keyword>
<evidence type="ECO:0000256" key="7">
    <source>
        <dbReference type="ARBA" id="ARBA00023242"/>
    </source>
</evidence>
<evidence type="ECO:0000256" key="3">
    <source>
        <dbReference type="ARBA" id="ARBA00022552"/>
    </source>
</evidence>
<keyword evidence="3 9" id="KW-0698">rRNA processing</keyword>
<dbReference type="FunFam" id="1.10.10.2150:FF:000001">
    <property type="entry name" value="Ribosomal RNA-processing protein 8"/>
    <property type="match status" value="1"/>
</dbReference>
<feature type="compositionally biased region" description="Basic and acidic residues" evidence="10">
    <location>
        <begin position="18"/>
        <end position="37"/>
    </location>
</feature>
<comment type="similarity">
    <text evidence="2 9">Belongs to the methyltransferase superfamily. RRP8 family.</text>
</comment>
<comment type="subcellular location">
    <subcellularLocation>
        <location evidence="1 9">Nucleus</location>
        <location evidence="1 9">Nucleolus</location>
    </subcellularLocation>
</comment>
<dbReference type="GeneID" id="63784352"/>
<dbReference type="Gene3D" id="1.10.10.2150">
    <property type="entry name" value="Ribosomal RNA-processing protein 8, N-terminal domain"/>
    <property type="match status" value="1"/>
</dbReference>
<dbReference type="AlphaFoldDB" id="A0A1Y2FGV0"/>
<dbReference type="InterPro" id="IPR007823">
    <property type="entry name" value="RRP8"/>
</dbReference>
<evidence type="ECO:0000256" key="8">
    <source>
        <dbReference type="ARBA" id="ARBA00076672"/>
    </source>
</evidence>
<dbReference type="CDD" id="cd02440">
    <property type="entry name" value="AdoMet_MTases"/>
    <property type="match status" value="1"/>
</dbReference>
<dbReference type="RefSeq" id="XP_040725505.1">
    <property type="nucleotide sequence ID" value="XM_040867753.1"/>
</dbReference>
<comment type="caution">
    <text evidence="11">The sequence shown here is derived from an EMBL/GenBank/DDBJ whole genome shotgun (WGS) entry which is preliminary data.</text>
</comment>
<comment type="function">
    <text evidence="9">S-adenosyl-L-methionine-dependent methyltransferase that specifically methylates the N(1) position of adenine in helix 25.1 in 25S rRNA. Required both for ribosomal 40S and 60S subunits biogenesis. Required for efficient pre-rRNA cleavage at site A2.</text>
</comment>
<dbReference type="Proteomes" id="UP000193685">
    <property type="component" value="Unassembled WGS sequence"/>
</dbReference>
<protein>
    <recommendedName>
        <fullName evidence="8 9">Ribosomal RNA-processing protein 8</fullName>
        <ecNumber evidence="9">2.1.1.-</ecNumber>
    </recommendedName>
</protein>
<dbReference type="OMA" id="KWPTNPL"/>
<evidence type="ECO:0000256" key="1">
    <source>
        <dbReference type="ARBA" id="ARBA00004604"/>
    </source>
</evidence>
<evidence type="ECO:0000256" key="10">
    <source>
        <dbReference type="SAM" id="MobiDB-lite"/>
    </source>
</evidence>
<dbReference type="STRING" id="56484.A0A1Y2FGV0"/>
<keyword evidence="6 9" id="KW-0949">S-adenosyl-L-methionine</keyword>
<dbReference type="PANTHER" id="PTHR12787:SF0">
    <property type="entry name" value="RIBOSOMAL RNA-PROCESSING PROTEIN 8"/>
    <property type="match status" value="1"/>
</dbReference>
<feature type="region of interest" description="Disordered" evidence="10">
    <location>
        <begin position="1"/>
        <end position="55"/>
    </location>
</feature>
<dbReference type="GO" id="GO:0005730">
    <property type="term" value="C:nucleolus"/>
    <property type="evidence" value="ECO:0007669"/>
    <property type="project" value="UniProtKB-SubCell"/>
</dbReference>
<evidence type="ECO:0000256" key="2">
    <source>
        <dbReference type="ARBA" id="ARBA00006301"/>
    </source>
</evidence>
<dbReference type="GO" id="GO:0042273">
    <property type="term" value="P:ribosomal large subunit biogenesis"/>
    <property type="evidence" value="ECO:0007669"/>
    <property type="project" value="TreeGrafter"/>
</dbReference>
<dbReference type="InterPro" id="IPR042036">
    <property type="entry name" value="RRP8_N"/>
</dbReference>
<evidence type="ECO:0000313" key="11">
    <source>
        <dbReference type="EMBL" id="ORY82634.1"/>
    </source>
</evidence>
<dbReference type="SUPFAM" id="SSF53335">
    <property type="entry name" value="S-adenosyl-L-methionine-dependent methyltransferases"/>
    <property type="match status" value="1"/>
</dbReference>
<keyword evidence="7 9" id="KW-0539">Nucleus</keyword>
<organism evidence="11 12">
    <name type="scientific">Protomyces lactucae-debilis</name>
    <dbReference type="NCBI Taxonomy" id="2754530"/>
    <lineage>
        <taxon>Eukaryota</taxon>
        <taxon>Fungi</taxon>
        <taxon>Dikarya</taxon>
        <taxon>Ascomycota</taxon>
        <taxon>Taphrinomycotina</taxon>
        <taxon>Taphrinomycetes</taxon>
        <taxon>Taphrinales</taxon>
        <taxon>Protomycetaceae</taxon>
        <taxon>Protomyces</taxon>
    </lineage>
</organism>
<dbReference type="EMBL" id="MCFI01000009">
    <property type="protein sequence ID" value="ORY82634.1"/>
    <property type="molecule type" value="Genomic_DNA"/>
</dbReference>
<evidence type="ECO:0000256" key="6">
    <source>
        <dbReference type="ARBA" id="ARBA00022691"/>
    </source>
</evidence>
<reference evidence="11 12" key="1">
    <citation type="submission" date="2016-07" db="EMBL/GenBank/DDBJ databases">
        <title>Pervasive Adenine N6-methylation of Active Genes in Fungi.</title>
        <authorList>
            <consortium name="DOE Joint Genome Institute"/>
            <person name="Mondo S.J."/>
            <person name="Dannebaum R.O."/>
            <person name="Kuo R.C."/>
            <person name="Labutti K."/>
            <person name="Haridas S."/>
            <person name="Kuo A."/>
            <person name="Salamov A."/>
            <person name="Ahrendt S.R."/>
            <person name="Lipzen A."/>
            <person name="Sullivan W."/>
            <person name="Andreopoulos W.B."/>
            <person name="Clum A."/>
            <person name="Lindquist E."/>
            <person name="Daum C."/>
            <person name="Ramamoorthy G.K."/>
            <person name="Gryganskyi A."/>
            <person name="Culley D."/>
            <person name="Magnuson J.K."/>
            <person name="James T.Y."/>
            <person name="O'Malley M.A."/>
            <person name="Stajich J.E."/>
            <person name="Spatafora J.W."/>
            <person name="Visel A."/>
            <person name="Grigoriev I.V."/>
        </authorList>
    </citation>
    <scope>NUCLEOTIDE SEQUENCE [LARGE SCALE GENOMIC DNA]</scope>
    <source>
        <strain evidence="11 12">12-1054</strain>
    </source>
</reference>
<dbReference type="Pfam" id="PF05148">
    <property type="entry name" value="Methyltransf_8"/>
    <property type="match status" value="1"/>
</dbReference>
<evidence type="ECO:0000313" key="12">
    <source>
        <dbReference type="Proteomes" id="UP000193685"/>
    </source>
</evidence>
<keyword evidence="4 9" id="KW-0489">Methyltransferase</keyword>
<keyword evidence="12" id="KW-1185">Reference proteome</keyword>
<dbReference type="Gene3D" id="3.40.50.150">
    <property type="entry name" value="Vaccinia Virus protein VP39"/>
    <property type="match status" value="1"/>
</dbReference>
<evidence type="ECO:0000256" key="4">
    <source>
        <dbReference type="ARBA" id="ARBA00022603"/>
    </source>
</evidence>
<dbReference type="OrthoDB" id="10258825at2759"/>
<gene>
    <name evidence="11" type="ORF">BCR37DRAFT_347210</name>
</gene>